<keyword evidence="3" id="KW-0378">Hydrolase</keyword>
<dbReference type="GO" id="GO:0006508">
    <property type="term" value="P:proteolysis"/>
    <property type="evidence" value="ECO:0007669"/>
    <property type="project" value="UniProtKB-KW"/>
</dbReference>
<evidence type="ECO:0000256" key="5">
    <source>
        <dbReference type="ARBA" id="ARBA00023157"/>
    </source>
</evidence>
<keyword evidence="6" id="KW-0812">Transmembrane</keyword>
<dbReference type="STRING" id="94237.ENSMMOP00000019160"/>
<dbReference type="Pfam" id="PF00089">
    <property type="entry name" value="Trypsin"/>
    <property type="match status" value="1"/>
</dbReference>
<dbReference type="PANTHER" id="PTHR24252:SF7">
    <property type="entry name" value="HYALIN"/>
    <property type="match status" value="1"/>
</dbReference>
<name>A0A3Q4BHS9_MOLML</name>
<keyword evidence="4" id="KW-0720">Serine protease</keyword>
<accession>A0A3Q4BHS9</accession>
<keyword evidence="6" id="KW-1133">Transmembrane helix</keyword>
<dbReference type="CDD" id="cd00190">
    <property type="entry name" value="Tryp_SPc"/>
    <property type="match status" value="1"/>
</dbReference>
<keyword evidence="5" id="KW-1015">Disulfide bond</keyword>
<sequence length="395" mass="43371">MQWSIKRDSAKVSVSVLHLIFICCDFLSRIFCLTLMTIALWISLFLYLSGSHAQQTCASLSSNNRIIGGDDASPGEWPWQVTLQLDSNHFCGGSLISDQWVLTAAQCRITVFLGRHNVSGPNPNDVSRKVEDAVCHPDYDVFTFDNDICLLKLSAPVNFTDYIYPVCLAAANSTFHSGTSSWVTGWGVTENGTLPDILQEVEVPVVGNNECECSYPSGITDNMICSGHRQGGKGICQGDGGGSLLIEDRNNSVWLQIGILSFTRGCALPMIPAGYTRVSRYQEWITDVTGTSQPGFVRFNSPGVDSDEGYVCPTTHLPPTTYLPPTTTDGSIFGSGESVFHFSHFTHFTPLSDLDMDLLRKRVLQKVGGNCQRTHRCERVCNPAPEVHFPVLQLC</sequence>
<dbReference type="PROSITE" id="PS50240">
    <property type="entry name" value="TRYPSIN_DOM"/>
    <property type="match status" value="1"/>
</dbReference>
<evidence type="ECO:0000256" key="1">
    <source>
        <dbReference type="ARBA" id="ARBA00022670"/>
    </source>
</evidence>
<evidence type="ECO:0000256" key="3">
    <source>
        <dbReference type="ARBA" id="ARBA00022801"/>
    </source>
</evidence>
<dbReference type="SMART" id="SM00020">
    <property type="entry name" value="Tryp_SPc"/>
    <property type="match status" value="1"/>
</dbReference>
<dbReference type="InterPro" id="IPR009003">
    <property type="entry name" value="Peptidase_S1_PA"/>
</dbReference>
<dbReference type="PANTHER" id="PTHR24252">
    <property type="entry name" value="ACROSIN-RELATED"/>
    <property type="match status" value="1"/>
</dbReference>
<evidence type="ECO:0000256" key="4">
    <source>
        <dbReference type="ARBA" id="ARBA00022825"/>
    </source>
</evidence>
<evidence type="ECO:0000313" key="9">
    <source>
        <dbReference type="Proteomes" id="UP000261620"/>
    </source>
</evidence>
<dbReference type="InterPro" id="IPR001314">
    <property type="entry name" value="Peptidase_S1A"/>
</dbReference>
<keyword evidence="9" id="KW-1185">Reference proteome</keyword>
<keyword evidence="2" id="KW-0732">Signal</keyword>
<keyword evidence="1" id="KW-0645">Protease</keyword>
<dbReference type="InterPro" id="IPR043504">
    <property type="entry name" value="Peptidase_S1_PA_chymotrypsin"/>
</dbReference>
<dbReference type="Ensembl" id="ENSMMOT00000019477.1">
    <property type="protein sequence ID" value="ENSMMOP00000019160.1"/>
    <property type="gene ID" value="ENSMMOG00000014496.1"/>
</dbReference>
<reference evidence="8" key="1">
    <citation type="submission" date="2025-08" db="UniProtKB">
        <authorList>
            <consortium name="Ensembl"/>
        </authorList>
    </citation>
    <scope>IDENTIFICATION</scope>
</reference>
<evidence type="ECO:0000256" key="2">
    <source>
        <dbReference type="ARBA" id="ARBA00022729"/>
    </source>
</evidence>
<organism evidence="8 9">
    <name type="scientific">Mola mola</name>
    <name type="common">Ocean sunfish</name>
    <name type="synonym">Tetraodon mola</name>
    <dbReference type="NCBI Taxonomy" id="94237"/>
    <lineage>
        <taxon>Eukaryota</taxon>
        <taxon>Metazoa</taxon>
        <taxon>Chordata</taxon>
        <taxon>Craniata</taxon>
        <taxon>Vertebrata</taxon>
        <taxon>Euteleostomi</taxon>
        <taxon>Actinopterygii</taxon>
        <taxon>Neopterygii</taxon>
        <taxon>Teleostei</taxon>
        <taxon>Neoteleostei</taxon>
        <taxon>Acanthomorphata</taxon>
        <taxon>Eupercaria</taxon>
        <taxon>Tetraodontiformes</taxon>
        <taxon>Molidae</taxon>
        <taxon>Mola</taxon>
    </lineage>
</organism>
<evidence type="ECO:0000313" key="8">
    <source>
        <dbReference type="Ensembl" id="ENSMMOP00000019160.1"/>
    </source>
</evidence>
<dbReference type="FunFam" id="2.40.10.10:FF:000024">
    <property type="entry name" value="Serine protease 53"/>
    <property type="match status" value="1"/>
</dbReference>
<dbReference type="SUPFAM" id="SSF50494">
    <property type="entry name" value="Trypsin-like serine proteases"/>
    <property type="match status" value="1"/>
</dbReference>
<feature type="transmembrane region" description="Helical" evidence="6">
    <location>
        <begin position="20"/>
        <end position="48"/>
    </location>
</feature>
<proteinExistence type="predicted"/>
<dbReference type="GO" id="GO:0004252">
    <property type="term" value="F:serine-type endopeptidase activity"/>
    <property type="evidence" value="ECO:0007669"/>
    <property type="project" value="InterPro"/>
</dbReference>
<reference evidence="8" key="2">
    <citation type="submission" date="2025-09" db="UniProtKB">
        <authorList>
            <consortium name="Ensembl"/>
        </authorList>
    </citation>
    <scope>IDENTIFICATION</scope>
</reference>
<feature type="domain" description="Peptidase S1" evidence="7">
    <location>
        <begin position="66"/>
        <end position="290"/>
    </location>
</feature>
<keyword evidence="6" id="KW-0472">Membrane</keyword>
<dbReference type="PRINTS" id="PR00722">
    <property type="entry name" value="CHYMOTRYPSIN"/>
</dbReference>
<evidence type="ECO:0000256" key="6">
    <source>
        <dbReference type="SAM" id="Phobius"/>
    </source>
</evidence>
<protein>
    <recommendedName>
        <fullName evidence="7">Peptidase S1 domain-containing protein</fullName>
    </recommendedName>
</protein>
<evidence type="ECO:0000259" key="7">
    <source>
        <dbReference type="PROSITE" id="PS50240"/>
    </source>
</evidence>
<dbReference type="Gene3D" id="2.40.10.10">
    <property type="entry name" value="Trypsin-like serine proteases"/>
    <property type="match status" value="1"/>
</dbReference>
<dbReference type="Proteomes" id="UP000261620">
    <property type="component" value="Unplaced"/>
</dbReference>
<dbReference type="AlphaFoldDB" id="A0A3Q4BHS9"/>
<dbReference type="InterPro" id="IPR001254">
    <property type="entry name" value="Trypsin_dom"/>
</dbReference>